<comment type="caution">
    <text evidence="1">The sequence shown here is derived from an EMBL/GenBank/DDBJ whole genome shotgun (WGS) entry which is preliminary data.</text>
</comment>
<gene>
    <name evidence="1" type="ORF">K1T71_005063</name>
</gene>
<evidence type="ECO:0000313" key="1">
    <source>
        <dbReference type="EMBL" id="KAJ0179351.1"/>
    </source>
</evidence>
<dbReference type="Proteomes" id="UP000824533">
    <property type="component" value="Linkage Group LG08"/>
</dbReference>
<name>A0ACC1D652_9NEOP</name>
<organism evidence="1 2">
    <name type="scientific">Dendrolimus kikuchii</name>
    <dbReference type="NCBI Taxonomy" id="765133"/>
    <lineage>
        <taxon>Eukaryota</taxon>
        <taxon>Metazoa</taxon>
        <taxon>Ecdysozoa</taxon>
        <taxon>Arthropoda</taxon>
        <taxon>Hexapoda</taxon>
        <taxon>Insecta</taxon>
        <taxon>Pterygota</taxon>
        <taxon>Neoptera</taxon>
        <taxon>Endopterygota</taxon>
        <taxon>Lepidoptera</taxon>
        <taxon>Glossata</taxon>
        <taxon>Ditrysia</taxon>
        <taxon>Bombycoidea</taxon>
        <taxon>Lasiocampidae</taxon>
        <taxon>Dendrolimus</taxon>
    </lineage>
</organism>
<sequence>MVIGKKQLAQLSGFTSTILSYGVAAFIGMVYLTDWRVIVNYIPLYNTKFSNEKKPEC</sequence>
<dbReference type="EMBL" id="CM034394">
    <property type="protein sequence ID" value="KAJ0179351.1"/>
    <property type="molecule type" value="Genomic_DNA"/>
</dbReference>
<accession>A0ACC1D652</accession>
<keyword evidence="2" id="KW-1185">Reference proteome</keyword>
<proteinExistence type="predicted"/>
<reference evidence="1 2" key="1">
    <citation type="journal article" date="2021" name="Front. Genet.">
        <title>Chromosome-Level Genome Assembly Reveals Significant Gene Expansion in the Toll and IMD Signaling Pathways of Dendrolimus kikuchii.</title>
        <authorList>
            <person name="Zhou J."/>
            <person name="Wu P."/>
            <person name="Xiong Z."/>
            <person name="Liu N."/>
            <person name="Zhao N."/>
            <person name="Ji M."/>
            <person name="Qiu Y."/>
            <person name="Yang B."/>
        </authorList>
    </citation>
    <scope>NUCLEOTIDE SEQUENCE [LARGE SCALE GENOMIC DNA]</scope>
    <source>
        <strain evidence="1">Ann1</strain>
    </source>
</reference>
<evidence type="ECO:0000313" key="2">
    <source>
        <dbReference type="Proteomes" id="UP000824533"/>
    </source>
</evidence>
<protein>
    <submittedName>
        <fullName evidence="1">Uncharacterized protein</fullName>
    </submittedName>
</protein>